<sequence>MSSGGRTRSYSFRLLYLRRSRLPFLPSGKTGGVGGRTHWELYLYSSHPVWFWGTGAMAPKRRPVTRSTLAPPPEVPEQSGSEEVRELRAQIASMVGTMQRQEDQIARLQQLVAQLASAQANVERPAPSVVVPVVTKGVATAAVPVAVQSALTMVATGSGTSNPEEVNMSSKFNSILYLLSPLLEM</sequence>
<organism evidence="3">
    <name type="scientific">Ananas comosus var. bracteatus</name>
    <name type="common">red pineapple</name>
    <dbReference type="NCBI Taxonomy" id="296719"/>
    <lineage>
        <taxon>Eukaryota</taxon>
        <taxon>Viridiplantae</taxon>
        <taxon>Streptophyta</taxon>
        <taxon>Embryophyta</taxon>
        <taxon>Tracheophyta</taxon>
        <taxon>Spermatophyta</taxon>
        <taxon>Magnoliopsida</taxon>
        <taxon>Liliopsida</taxon>
        <taxon>Poales</taxon>
        <taxon>Bromeliaceae</taxon>
        <taxon>Bromelioideae</taxon>
        <taxon>Ananas</taxon>
    </lineage>
</organism>
<gene>
    <name evidence="3" type="ORF">CB5_LOCUS266</name>
</gene>
<reference evidence="3" key="1">
    <citation type="submission" date="2020-07" db="EMBL/GenBank/DDBJ databases">
        <authorList>
            <person name="Lin J."/>
        </authorList>
    </citation>
    <scope>NUCLEOTIDE SEQUENCE</scope>
</reference>
<keyword evidence="1" id="KW-0175">Coiled coil</keyword>
<evidence type="ECO:0000256" key="1">
    <source>
        <dbReference type="SAM" id="Coils"/>
    </source>
</evidence>
<protein>
    <submittedName>
        <fullName evidence="3">Uncharacterized protein</fullName>
    </submittedName>
</protein>
<dbReference type="AlphaFoldDB" id="A0A6V7NEQ3"/>
<evidence type="ECO:0000256" key="2">
    <source>
        <dbReference type="SAM" id="MobiDB-lite"/>
    </source>
</evidence>
<evidence type="ECO:0000313" key="3">
    <source>
        <dbReference type="EMBL" id="CAD1817055.1"/>
    </source>
</evidence>
<proteinExistence type="predicted"/>
<dbReference type="EMBL" id="LR862129">
    <property type="protein sequence ID" value="CAD1817055.1"/>
    <property type="molecule type" value="Genomic_DNA"/>
</dbReference>
<feature type="region of interest" description="Disordered" evidence="2">
    <location>
        <begin position="63"/>
        <end position="83"/>
    </location>
</feature>
<feature type="coiled-coil region" evidence="1">
    <location>
        <begin position="84"/>
        <end position="121"/>
    </location>
</feature>
<name>A0A6V7NEQ3_ANACO</name>
<accession>A0A6V7NEQ3</accession>